<dbReference type="AlphaFoldDB" id="A0A5C7ALH4"/>
<dbReference type="InterPro" id="IPR001296">
    <property type="entry name" value="Glyco_trans_1"/>
</dbReference>
<evidence type="ECO:0000313" key="3">
    <source>
        <dbReference type="Proteomes" id="UP000321734"/>
    </source>
</evidence>
<dbReference type="Pfam" id="PF00534">
    <property type="entry name" value="Glycos_transf_1"/>
    <property type="match status" value="1"/>
</dbReference>
<accession>A0A5C7ALH4</accession>
<dbReference type="EMBL" id="VORX01000002">
    <property type="protein sequence ID" value="TXE09281.1"/>
    <property type="molecule type" value="Genomic_DNA"/>
</dbReference>
<dbReference type="Gene3D" id="3.40.50.2000">
    <property type="entry name" value="Glycogen Phosphorylase B"/>
    <property type="match status" value="1"/>
</dbReference>
<comment type="caution">
    <text evidence="2">The sequence shown here is derived from an EMBL/GenBank/DDBJ whole genome shotgun (WGS) entry which is preliminary data.</text>
</comment>
<protein>
    <submittedName>
        <fullName evidence="2">Glycosyltransferase</fullName>
    </submittedName>
</protein>
<dbReference type="OrthoDB" id="9790710at2"/>
<sequence>MDVLILPSVAEVAPLVILEAATRHIPVIASDYLAMKDMIEPNINGLLFENGN</sequence>
<evidence type="ECO:0000259" key="1">
    <source>
        <dbReference type="Pfam" id="PF00534"/>
    </source>
</evidence>
<proteinExistence type="predicted"/>
<name>A0A5C7ALH4_9FLAO</name>
<gene>
    <name evidence="2" type="ORF">ES711_04960</name>
</gene>
<keyword evidence="3" id="KW-1185">Reference proteome</keyword>
<reference evidence="2 3" key="1">
    <citation type="submission" date="2019-08" db="EMBL/GenBank/DDBJ databases">
        <title>Genome sequence of Gelidibacter salicanalis IC162T.</title>
        <authorList>
            <person name="Bowman J.P."/>
        </authorList>
    </citation>
    <scope>NUCLEOTIDE SEQUENCE [LARGE SCALE GENOMIC DNA]</scope>
    <source>
        <strain evidence="2 3">IC162</strain>
    </source>
</reference>
<dbReference type="GO" id="GO:0016757">
    <property type="term" value="F:glycosyltransferase activity"/>
    <property type="evidence" value="ECO:0007669"/>
    <property type="project" value="InterPro"/>
</dbReference>
<keyword evidence="2" id="KW-0808">Transferase</keyword>
<evidence type="ECO:0000313" key="2">
    <source>
        <dbReference type="EMBL" id="TXE09281.1"/>
    </source>
</evidence>
<dbReference type="SUPFAM" id="SSF53756">
    <property type="entry name" value="UDP-Glycosyltransferase/glycogen phosphorylase"/>
    <property type="match status" value="1"/>
</dbReference>
<organism evidence="2 3">
    <name type="scientific">Gelidibacter salicanalis</name>
    <dbReference type="NCBI Taxonomy" id="291193"/>
    <lineage>
        <taxon>Bacteria</taxon>
        <taxon>Pseudomonadati</taxon>
        <taxon>Bacteroidota</taxon>
        <taxon>Flavobacteriia</taxon>
        <taxon>Flavobacteriales</taxon>
        <taxon>Flavobacteriaceae</taxon>
        <taxon>Gelidibacter</taxon>
    </lineage>
</organism>
<feature type="domain" description="Glycosyl transferase family 1" evidence="1">
    <location>
        <begin position="2"/>
        <end position="52"/>
    </location>
</feature>
<dbReference type="Proteomes" id="UP000321734">
    <property type="component" value="Unassembled WGS sequence"/>
</dbReference>